<protein>
    <recommendedName>
        <fullName evidence="2">Myb-like domain-containing protein</fullName>
    </recommendedName>
</protein>
<keyword evidence="4" id="KW-1185">Reference proteome</keyword>
<dbReference type="SUPFAM" id="SSF46689">
    <property type="entry name" value="Homeodomain-like"/>
    <property type="match status" value="1"/>
</dbReference>
<proteinExistence type="predicted"/>
<accession>A0A5J5F126</accession>
<dbReference type="Gene3D" id="1.10.10.60">
    <property type="entry name" value="Homeodomain-like"/>
    <property type="match status" value="1"/>
</dbReference>
<feature type="compositionally biased region" description="Low complexity" evidence="1">
    <location>
        <begin position="25"/>
        <end position="37"/>
    </location>
</feature>
<evidence type="ECO:0000256" key="1">
    <source>
        <dbReference type="SAM" id="MobiDB-lite"/>
    </source>
</evidence>
<dbReference type="InParanoid" id="A0A5J5F126"/>
<evidence type="ECO:0000259" key="2">
    <source>
        <dbReference type="PROSITE" id="PS50090"/>
    </source>
</evidence>
<gene>
    <name evidence="3" type="ORF">FN846DRAFT_944001</name>
</gene>
<dbReference type="EMBL" id="VXIS01000063">
    <property type="protein sequence ID" value="KAA8908928.1"/>
    <property type="molecule type" value="Genomic_DNA"/>
</dbReference>
<dbReference type="OrthoDB" id="5377240at2759"/>
<dbReference type="InterPro" id="IPR001005">
    <property type="entry name" value="SANT/Myb"/>
</dbReference>
<dbReference type="AlphaFoldDB" id="A0A5J5F126"/>
<comment type="caution">
    <text evidence="3">The sequence shown here is derived from an EMBL/GenBank/DDBJ whole genome shotgun (WGS) entry which is preliminary data.</text>
</comment>
<dbReference type="PROSITE" id="PS50090">
    <property type="entry name" value="MYB_LIKE"/>
    <property type="match status" value="1"/>
</dbReference>
<feature type="domain" description="Myb-like" evidence="2">
    <location>
        <begin position="30"/>
        <end position="82"/>
    </location>
</feature>
<evidence type="ECO:0000313" key="4">
    <source>
        <dbReference type="Proteomes" id="UP000326924"/>
    </source>
</evidence>
<name>A0A5J5F126_9PEZI</name>
<evidence type="ECO:0000313" key="3">
    <source>
        <dbReference type="EMBL" id="KAA8908928.1"/>
    </source>
</evidence>
<sequence>MSPLKHSSPSTPPPPTSKKPRKEASSPSSASNSSSSNWKPEEDAMLLRLRTQTPAVSYSDIAKALGGARTVRAVRGRWARVVQFEDYSSAVNEALNEVEKNLLEKAVSDVENMVDKWWFVAVRYAELRKAKPAEARDLGNKTKVRKWAESLAREKEKKEKEKELDKDVVAVDKTLNLLDDGDSDWQEALF</sequence>
<organism evidence="3 4">
    <name type="scientific">Sphaerosporella brunnea</name>
    <dbReference type="NCBI Taxonomy" id="1250544"/>
    <lineage>
        <taxon>Eukaryota</taxon>
        <taxon>Fungi</taxon>
        <taxon>Dikarya</taxon>
        <taxon>Ascomycota</taxon>
        <taxon>Pezizomycotina</taxon>
        <taxon>Pezizomycetes</taxon>
        <taxon>Pezizales</taxon>
        <taxon>Pyronemataceae</taxon>
        <taxon>Sphaerosporella</taxon>
    </lineage>
</organism>
<dbReference type="CDD" id="cd00167">
    <property type="entry name" value="SANT"/>
    <property type="match status" value="1"/>
</dbReference>
<reference evidence="3 4" key="1">
    <citation type="submission" date="2019-09" db="EMBL/GenBank/DDBJ databases">
        <title>Draft genome of the ectomycorrhizal ascomycete Sphaerosporella brunnea.</title>
        <authorList>
            <consortium name="DOE Joint Genome Institute"/>
            <person name="Benucci G.M."/>
            <person name="Marozzi G."/>
            <person name="Antonielli L."/>
            <person name="Sanchez S."/>
            <person name="Marco P."/>
            <person name="Wang X."/>
            <person name="Falini L.B."/>
            <person name="Barry K."/>
            <person name="Haridas S."/>
            <person name="Lipzen A."/>
            <person name="Labutti K."/>
            <person name="Grigoriev I.V."/>
            <person name="Murat C."/>
            <person name="Martin F."/>
            <person name="Albertini E."/>
            <person name="Donnini D."/>
            <person name="Bonito G."/>
        </authorList>
    </citation>
    <scope>NUCLEOTIDE SEQUENCE [LARGE SCALE GENOMIC DNA]</scope>
    <source>
        <strain evidence="3 4">Sb_GMNB300</strain>
    </source>
</reference>
<dbReference type="InterPro" id="IPR009057">
    <property type="entry name" value="Homeodomain-like_sf"/>
</dbReference>
<dbReference type="Pfam" id="PF13921">
    <property type="entry name" value="Myb_DNA-bind_6"/>
    <property type="match status" value="1"/>
</dbReference>
<feature type="region of interest" description="Disordered" evidence="1">
    <location>
        <begin position="1"/>
        <end position="43"/>
    </location>
</feature>
<dbReference type="Proteomes" id="UP000326924">
    <property type="component" value="Unassembled WGS sequence"/>
</dbReference>